<keyword evidence="2" id="KW-1185">Reference proteome</keyword>
<accession>A0ABS3MZX7</accession>
<dbReference type="RefSeq" id="WP_207976638.1">
    <property type="nucleotide sequence ID" value="NZ_JAGDEL010000004.1"/>
</dbReference>
<organism evidence="1 2">
    <name type="scientific">Metabacillus bambusae</name>
    <dbReference type="NCBI Taxonomy" id="2795218"/>
    <lineage>
        <taxon>Bacteria</taxon>
        <taxon>Bacillati</taxon>
        <taxon>Bacillota</taxon>
        <taxon>Bacilli</taxon>
        <taxon>Bacillales</taxon>
        <taxon>Bacillaceae</taxon>
        <taxon>Metabacillus</taxon>
    </lineage>
</organism>
<dbReference type="Proteomes" id="UP000663981">
    <property type="component" value="Unassembled WGS sequence"/>
</dbReference>
<gene>
    <name evidence="1" type="ORF">I7822_07670</name>
</gene>
<evidence type="ECO:0000313" key="1">
    <source>
        <dbReference type="EMBL" id="MBO1511544.1"/>
    </source>
</evidence>
<evidence type="ECO:0008006" key="3">
    <source>
        <dbReference type="Google" id="ProtNLM"/>
    </source>
</evidence>
<name>A0ABS3MZX7_9BACI</name>
<comment type="caution">
    <text evidence="1">The sequence shown here is derived from an EMBL/GenBank/DDBJ whole genome shotgun (WGS) entry which is preliminary data.</text>
</comment>
<dbReference type="EMBL" id="JAGDEL010000004">
    <property type="protein sequence ID" value="MBO1511544.1"/>
    <property type="molecule type" value="Genomic_DNA"/>
</dbReference>
<reference evidence="1 2" key="1">
    <citation type="submission" date="2021-03" db="EMBL/GenBank/DDBJ databases">
        <title>Whole genome sequence of Metabacillus bambusae BG109.</title>
        <authorList>
            <person name="Jeong J.W."/>
        </authorList>
    </citation>
    <scope>NUCLEOTIDE SEQUENCE [LARGE SCALE GENOMIC DNA]</scope>
    <source>
        <strain evidence="1 2">BG109</strain>
    </source>
</reference>
<sequence length="218" mass="25039">MANKRGRFPKLPEETQKLILDAELAKEEQKEEKLLELKRGLKKEATICGAMKNTGKICLREPFIKDDGSTNGRCQFHGGKSTGATTEEGRLKQMANLEPKANLIHGVYSKDFKSMLTQEEVGLYNYIVNWFCDNFEVDPINLGLLDRYIMNQIKALRLDSIDFLRESREYNDVEMKMLRFAESLGLNKRFKDSKENKDNVEKIDIATLLGGEPRKEIN</sequence>
<dbReference type="NCBIfam" id="NF041373">
    <property type="entry name" value="HGG_STG"/>
    <property type="match status" value="1"/>
</dbReference>
<proteinExistence type="predicted"/>
<dbReference type="InterPro" id="IPR047675">
    <property type="entry name" value="Putative_zinc-bd"/>
</dbReference>
<protein>
    <recommendedName>
        <fullName evidence="3">Terminase small subunit</fullName>
    </recommendedName>
</protein>
<evidence type="ECO:0000313" key="2">
    <source>
        <dbReference type="Proteomes" id="UP000663981"/>
    </source>
</evidence>